<organism evidence="1 2">
    <name type="scientific">Drechmeria coniospora</name>
    <name type="common">Nematophagous fungus</name>
    <name type="synonym">Meria coniospora</name>
    <dbReference type="NCBI Taxonomy" id="98403"/>
    <lineage>
        <taxon>Eukaryota</taxon>
        <taxon>Fungi</taxon>
        <taxon>Dikarya</taxon>
        <taxon>Ascomycota</taxon>
        <taxon>Pezizomycotina</taxon>
        <taxon>Sordariomycetes</taxon>
        <taxon>Hypocreomycetidae</taxon>
        <taxon>Hypocreales</taxon>
        <taxon>Ophiocordycipitaceae</taxon>
        <taxon>Drechmeria</taxon>
    </lineage>
</organism>
<sequence length="140" mass="15665">MKQHPIPGDDVFRHAPSPRPLHAQLPLGWHDNRVDLVAAAPETQVHLGVSEPSQTAGQGSYSDMQPEMYPTATLDGARFLEIIVDKVDGHNYWCHRRFDNACFCIPADSPWVQCDVLISGKIRSGHVWEDDTGAQYYLVV</sequence>
<gene>
    <name evidence="1" type="ORF">DCS_02442</name>
</gene>
<reference evidence="1 2" key="1">
    <citation type="journal article" date="2016" name="Sci. Rep.">
        <title>Insights into Adaptations to a Near-Obligate Nematode Endoparasitic Lifestyle from the Finished Genome of Drechmeria coniospora.</title>
        <authorList>
            <person name="Zhang L."/>
            <person name="Zhou Z."/>
            <person name="Guo Q."/>
            <person name="Fokkens L."/>
            <person name="Miskei M."/>
            <person name="Pocsi I."/>
            <person name="Zhang W."/>
            <person name="Chen M."/>
            <person name="Wang L."/>
            <person name="Sun Y."/>
            <person name="Donzelli B.G."/>
            <person name="Gibson D.M."/>
            <person name="Nelson D.R."/>
            <person name="Luo J.G."/>
            <person name="Rep M."/>
            <person name="Liu H."/>
            <person name="Yang S."/>
            <person name="Wang J."/>
            <person name="Krasnoff S.B."/>
            <person name="Xu Y."/>
            <person name="Molnar I."/>
            <person name="Lin M."/>
        </authorList>
    </citation>
    <scope>NUCLEOTIDE SEQUENCE [LARGE SCALE GENOMIC DNA]</scope>
    <source>
        <strain evidence="1 2">ARSEF 6962</strain>
    </source>
</reference>
<proteinExistence type="predicted"/>
<evidence type="ECO:0000313" key="1">
    <source>
        <dbReference type="EMBL" id="KYK61300.1"/>
    </source>
</evidence>
<dbReference type="EMBL" id="LAYC01000001">
    <property type="protein sequence ID" value="KYK61300.1"/>
    <property type="molecule type" value="Genomic_DNA"/>
</dbReference>
<keyword evidence="2" id="KW-1185">Reference proteome</keyword>
<protein>
    <submittedName>
        <fullName evidence="1">Uncharacterized protein</fullName>
    </submittedName>
</protein>
<comment type="caution">
    <text evidence="1">The sequence shown here is derived from an EMBL/GenBank/DDBJ whole genome shotgun (WGS) entry which is preliminary data.</text>
</comment>
<dbReference type="AlphaFoldDB" id="A0A151GW52"/>
<name>A0A151GW52_DRECN</name>
<dbReference type="Proteomes" id="UP000076580">
    <property type="component" value="Chromosome 01"/>
</dbReference>
<accession>A0A151GW52</accession>
<dbReference type="RefSeq" id="XP_040660652.1">
    <property type="nucleotide sequence ID" value="XM_040799769.1"/>
</dbReference>
<dbReference type="InParanoid" id="A0A151GW52"/>
<evidence type="ECO:0000313" key="2">
    <source>
        <dbReference type="Proteomes" id="UP000076580"/>
    </source>
</evidence>
<dbReference type="GeneID" id="63715085"/>